<keyword evidence="2" id="KW-0175">Coiled coil</keyword>
<reference evidence="4 5" key="1">
    <citation type="submission" date="2021-12" db="EMBL/GenBank/DDBJ databases">
        <title>Genome sequencing of bacteria with rrn-lacking chromosome and rrn-plasmid.</title>
        <authorList>
            <person name="Anda M."/>
            <person name="Iwasaki W."/>
        </authorList>
    </citation>
    <scope>NUCLEOTIDE SEQUENCE [LARGE SCALE GENOMIC DNA]</scope>
    <source>
        <strain evidence="4 5">NBRC 101262</strain>
        <plasmid evidence="4 5">pPP9</plasmid>
    </source>
</reference>
<keyword evidence="5" id="KW-1185">Reference proteome</keyword>
<dbReference type="EMBL" id="AP025301">
    <property type="protein sequence ID" value="BDD02390.1"/>
    <property type="molecule type" value="Genomic_DNA"/>
</dbReference>
<sequence>MKQEYLDLVIVKSNKLIESKNHFSVIQQRIMSIAFGMLRPDQEKFEWIHIPYLDLFDTKTKKGGSQYQIVKDALREMSALSIFIQQDNGLWESVPFLQAAGDDVAKTVKVRFVENARDLLLNLTGNFTKYLVKSISKFESSYSFKVYELCKQYVRLKEREETLLFLRERLGVLRGYEDTAAGRRRLQQDHEENKLNTLYPEFRDFNAKILKVAQREINKHSDIYIEYEKIRQGRSVTSIKFKIRLNQANIEEEDVVNVSVQKGQSIQAAAPTPPTKTIDIPHQEILSKEEYANQYVEQQKSVKNPSAYKSKLMKDPNFDEQYQKVAKQTQSKKKAEIAKSEKQQEEQLVEKLKAEYGEEFKNIRVPYCEMANENVSLLDDFLEWLNANYSGVDRRRLLERVGERELQKSDWIKFGTFMINRQGTEYEKRFFMNADPKLYIQMRLAELHSTPKAKPAKKSVFSGF</sequence>
<evidence type="ECO:0000313" key="5">
    <source>
        <dbReference type="Proteomes" id="UP001354989"/>
    </source>
</evidence>
<evidence type="ECO:0000256" key="1">
    <source>
        <dbReference type="ARBA" id="ARBA00038283"/>
    </source>
</evidence>
<dbReference type="InterPro" id="IPR036390">
    <property type="entry name" value="WH_DNA-bd_sf"/>
</dbReference>
<evidence type="ECO:0000313" key="4">
    <source>
        <dbReference type="EMBL" id="BDD02390.1"/>
    </source>
</evidence>
<evidence type="ECO:0000256" key="2">
    <source>
        <dbReference type="SAM" id="Coils"/>
    </source>
</evidence>
<dbReference type="Pfam" id="PF01051">
    <property type="entry name" value="Rep3_N"/>
    <property type="match status" value="1"/>
</dbReference>
<name>A0ABM7VN57_9BACT</name>
<accession>A0ABM7VN57</accession>
<keyword evidence="4" id="KW-0614">Plasmid</keyword>
<organism evidence="4 5">
    <name type="scientific">Persicobacter psychrovividus</name>
    <dbReference type="NCBI Taxonomy" id="387638"/>
    <lineage>
        <taxon>Bacteria</taxon>
        <taxon>Pseudomonadati</taxon>
        <taxon>Bacteroidota</taxon>
        <taxon>Cytophagia</taxon>
        <taxon>Cytophagales</taxon>
        <taxon>Persicobacteraceae</taxon>
        <taxon>Persicobacter</taxon>
    </lineage>
</organism>
<dbReference type="Pfam" id="PF21205">
    <property type="entry name" value="Rep3_C"/>
    <property type="match status" value="1"/>
</dbReference>
<feature type="coiled-coil region" evidence="2">
    <location>
        <begin position="335"/>
        <end position="362"/>
    </location>
</feature>
<dbReference type="InterPro" id="IPR036388">
    <property type="entry name" value="WH-like_DNA-bd_sf"/>
</dbReference>
<dbReference type="RefSeq" id="WP_338399612.1">
    <property type="nucleotide sequence ID" value="NZ_AP025301.1"/>
</dbReference>
<comment type="similarity">
    <text evidence="1">Belongs to the initiator RepB protein family.</text>
</comment>
<dbReference type="Gene3D" id="1.10.10.10">
    <property type="entry name" value="Winged helix-like DNA-binding domain superfamily/Winged helix DNA-binding domain"/>
    <property type="match status" value="2"/>
</dbReference>
<gene>
    <name evidence="4" type="ORF">PEPS_46700</name>
</gene>
<dbReference type="Proteomes" id="UP001354989">
    <property type="component" value="Plasmid pPP9"/>
</dbReference>
<evidence type="ECO:0000259" key="3">
    <source>
        <dbReference type="Pfam" id="PF01051"/>
    </source>
</evidence>
<feature type="domain" description="Initiator Rep protein WH1" evidence="3">
    <location>
        <begin position="10"/>
        <end position="151"/>
    </location>
</feature>
<geneLocation type="plasmid" evidence="4 5">
    <name>pPP9</name>
</geneLocation>
<dbReference type="InterPro" id="IPR000525">
    <property type="entry name" value="Initiator_Rep_WH1"/>
</dbReference>
<proteinExistence type="inferred from homology"/>
<dbReference type="SUPFAM" id="SSF46785">
    <property type="entry name" value="Winged helix' DNA-binding domain"/>
    <property type="match status" value="2"/>
</dbReference>
<protein>
    <recommendedName>
        <fullName evidence="3">Initiator Rep protein WH1 domain-containing protein</fullName>
    </recommendedName>
</protein>